<feature type="region of interest" description="Disordered" evidence="6">
    <location>
        <begin position="262"/>
        <end position="330"/>
    </location>
</feature>
<comment type="subcellular location">
    <subcellularLocation>
        <location evidence="1">Nucleus</location>
    </subcellularLocation>
</comment>
<feature type="compositionally biased region" description="Basic and acidic residues" evidence="6">
    <location>
        <begin position="404"/>
        <end position="424"/>
    </location>
</feature>
<sequence length="450" mass="49554">MAPRTRAKPKTAPAPAEEGTPEPPTSTAKPLPPPTTNPPKLFVLPKDTSSDSRIVTLENPANGAPSRYYFCPNKGFHEFTCIAAPRKECKSWLITPERAENGAKEDSTEIEATKEEDNNANEGLGSGYVASKADIFLATPIDILFLILPALAPKKVKGGEKQRFLAVEDHLDALASISRQWKELLAQYPSLKDMIEQRMISVCDTAAAGDETMYRLSNEKLASIMMKKAERMCAKGLPPSMEERFIKTVLNVPIMNIQRSDVVTSTTTTDPQTDSTEAPDTQSTTVPTLARTESSLSTTTTSDSQSTTLTSFTSTPEQTTKPSLETPPEIPHLLRLRTSLTYLSTSYLLPSLRPAITSLPTPDFSPLDAHLSQLAKLRAEAQALRSISDNISRKRGFADDEGAAMEREEKKRKKEEEEKKKKGESMAIKKLKKVDTRGMMKLSAFFTKKT</sequence>
<dbReference type="GO" id="GO:0006401">
    <property type="term" value="P:RNA catabolic process"/>
    <property type="evidence" value="ECO:0007669"/>
    <property type="project" value="TreeGrafter"/>
</dbReference>
<dbReference type="Gene3D" id="1.10.20.120">
    <property type="match status" value="1"/>
</dbReference>
<evidence type="ECO:0000256" key="4">
    <source>
        <dbReference type="ARBA" id="ARBA00024778"/>
    </source>
</evidence>
<feature type="compositionally biased region" description="Low complexity" evidence="6">
    <location>
        <begin position="262"/>
        <end position="276"/>
    </location>
</feature>
<keyword evidence="10" id="KW-1185">Reference proteome</keyword>
<dbReference type="EMBL" id="WVTA01000011">
    <property type="protein sequence ID" value="KAK3203558.1"/>
    <property type="molecule type" value="Genomic_DNA"/>
</dbReference>
<feature type="region of interest" description="Disordered" evidence="6">
    <location>
        <begin position="100"/>
        <end position="122"/>
    </location>
</feature>
<proteinExistence type="predicted"/>
<feature type="region of interest" description="Disordered" evidence="6">
    <location>
        <begin position="1"/>
        <end position="51"/>
    </location>
</feature>
<reference evidence="9 10" key="1">
    <citation type="submission" date="2021-02" db="EMBL/GenBank/DDBJ databases">
        <title>Genome assembly of Pseudopithomyces chartarum.</title>
        <authorList>
            <person name="Jauregui R."/>
            <person name="Singh J."/>
            <person name="Voisey C."/>
        </authorList>
    </citation>
    <scope>NUCLEOTIDE SEQUENCE [LARGE SCALE GENOMIC DNA]</scope>
    <source>
        <strain evidence="9 10">AGR01</strain>
    </source>
</reference>
<evidence type="ECO:0000256" key="1">
    <source>
        <dbReference type="ARBA" id="ARBA00004123"/>
    </source>
</evidence>
<feature type="domain" description="Ribonuclease H2 subunit B wHTH" evidence="7">
    <location>
        <begin position="145"/>
        <end position="353"/>
    </location>
</feature>
<dbReference type="AlphaFoldDB" id="A0AAN6RGU1"/>
<dbReference type="Pfam" id="PF09468">
    <property type="entry name" value="RNase_H2-Ydr279"/>
    <property type="match status" value="1"/>
</dbReference>
<feature type="region of interest" description="Disordered" evidence="6">
    <location>
        <begin position="398"/>
        <end position="430"/>
    </location>
</feature>
<dbReference type="InterPro" id="IPR041195">
    <property type="entry name" value="Rnh202_N"/>
</dbReference>
<evidence type="ECO:0000256" key="2">
    <source>
        <dbReference type="ARBA" id="ARBA00019062"/>
    </source>
</evidence>
<feature type="compositionally biased region" description="Basic and acidic residues" evidence="6">
    <location>
        <begin position="100"/>
        <end position="117"/>
    </location>
</feature>
<keyword evidence="3" id="KW-0539">Nucleus</keyword>
<evidence type="ECO:0000256" key="5">
    <source>
        <dbReference type="ARBA" id="ARBA00033464"/>
    </source>
</evidence>
<dbReference type="PANTHER" id="PTHR13383">
    <property type="entry name" value="RIBONUCLEASE H2 SUBUNIT B"/>
    <property type="match status" value="1"/>
</dbReference>
<feature type="compositionally biased region" description="Low complexity" evidence="6">
    <location>
        <begin position="292"/>
        <end position="320"/>
    </location>
</feature>
<evidence type="ECO:0000256" key="3">
    <source>
        <dbReference type="ARBA" id="ARBA00023242"/>
    </source>
</evidence>
<evidence type="ECO:0000256" key="6">
    <source>
        <dbReference type="SAM" id="MobiDB-lite"/>
    </source>
</evidence>
<dbReference type="GO" id="GO:0005654">
    <property type="term" value="C:nucleoplasm"/>
    <property type="evidence" value="ECO:0007669"/>
    <property type="project" value="TreeGrafter"/>
</dbReference>
<dbReference type="InterPro" id="IPR019024">
    <property type="entry name" value="RNase_H2_suB_wHTH"/>
</dbReference>
<evidence type="ECO:0000259" key="8">
    <source>
        <dbReference type="Pfam" id="PF17745"/>
    </source>
</evidence>
<evidence type="ECO:0000313" key="10">
    <source>
        <dbReference type="Proteomes" id="UP001280581"/>
    </source>
</evidence>
<name>A0AAN6RGU1_9PLEO</name>
<dbReference type="Proteomes" id="UP001280581">
    <property type="component" value="Unassembled WGS sequence"/>
</dbReference>
<comment type="caution">
    <text evidence="9">The sequence shown here is derived from an EMBL/GenBank/DDBJ whole genome shotgun (WGS) entry which is preliminary data.</text>
</comment>
<evidence type="ECO:0000313" key="9">
    <source>
        <dbReference type="EMBL" id="KAK3203558.1"/>
    </source>
</evidence>
<accession>A0AAN6RGU1</accession>
<evidence type="ECO:0000259" key="7">
    <source>
        <dbReference type="Pfam" id="PF09468"/>
    </source>
</evidence>
<organism evidence="9 10">
    <name type="scientific">Pseudopithomyces chartarum</name>
    <dbReference type="NCBI Taxonomy" id="1892770"/>
    <lineage>
        <taxon>Eukaryota</taxon>
        <taxon>Fungi</taxon>
        <taxon>Dikarya</taxon>
        <taxon>Ascomycota</taxon>
        <taxon>Pezizomycotina</taxon>
        <taxon>Dothideomycetes</taxon>
        <taxon>Pleosporomycetidae</taxon>
        <taxon>Pleosporales</taxon>
        <taxon>Massarineae</taxon>
        <taxon>Didymosphaeriaceae</taxon>
        <taxon>Pseudopithomyces</taxon>
    </lineage>
</organism>
<dbReference type="GO" id="GO:0032299">
    <property type="term" value="C:ribonuclease H2 complex"/>
    <property type="evidence" value="ECO:0007669"/>
    <property type="project" value="InterPro"/>
</dbReference>
<protein>
    <recommendedName>
        <fullName evidence="2">Ribonuclease H2 subunit B</fullName>
    </recommendedName>
    <alternativeName>
        <fullName evidence="5">Ribonuclease HI subunit B</fullName>
    </alternativeName>
</protein>
<comment type="function">
    <text evidence="4">Non catalytic subunit of RNase H2, an endonuclease that specifically degrades the RNA of RNA:DNA hybrids. Participates in DNA replication, possibly by mediating the removal of lagging-strand Okazaki fragment RNA primers during DNA replication. Mediates the excision of single ribonucleotides from DNA:RNA duplexes.</text>
</comment>
<gene>
    <name evidence="9" type="ORF">GRF29_112g1692191</name>
</gene>
<dbReference type="Pfam" id="PF17745">
    <property type="entry name" value="Ydr279_N"/>
    <property type="match status" value="1"/>
</dbReference>
<dbReference type="CDD" id="cd09270">
    <property type="entry name" value="RNase_H2-B"/>
    <property type="match status" value="1"/>
</dbReference>
<feature type="domain" description="Rnh202 triple barrel" evidence="8">
    <location>
        <begin position="43"/>
        <end position="142"/>
    </location>
</feature>
<dbReference type="PANTHER" id="PTHR13383:SF11">
    <property type="entry name" value="RIBONUCLEASE H2 SUBUNIT B"/>
    <property type="match status" value="1"/>
</dbReference>
<dbReference type="InterPro" id="IPR040456">
    <property type="entry name" value="RNase_H2_suB"/>
</dbReference>
<feature type="compositionally biased region" description="Polar residues" evidence="6">
    <location>
        <begin position="278"/>
        <end position="287"/>
    </location>
</feature>